<feature type="compositionally biased region" description="Low complexity" evidence="1">
    <location>
        <begin position="735"/>
        <end position="755"/>
    </location>
</feature>
<proteinExistence type="predicted"/>
<feature type="region of interest" description="Disordered" evidence="1">
    <location>
        <begin position="682"/>
        <end position="755"/>
    </location>
</feature>
<feature type="compositionally biased region" description="Low complexity" evidence="1">
    <location>
        <begin position="161"/>
        <end position="181"/>
    </location>
</feature>
<protein>
    <submittedName>
        <fullName evidence="2">Uncharacterized protein</fullName>
    </submittedName>
</protein>
<dbReference type="OrthoDB" id="3358078at2759"/>
<feature type="compositionally biased region" description="Low complexity" evidence="1">
    <location>
        <begin position="708"/>
        <end position="719"/>
    </location>
</feature>
<sequence length="1016" mass="108545">MTARPSLATKSKRPLSAIFLGSPSQVPDLPDPPSSPGSSGLPSPPATNSTGSDSNGGDNNTSFGSVRAPASLVMRNGSSTPRSASRSSSDDGDEGNGNDEDNTARLSDGRRIASIKEDQSALQRVKSLTQRNRLVLNKLASISSGSRLSTPSPPAVKRLLRSPAPSSSNSAGSSSRLSNGSSRKRSQSYSRASGSETEREQLNNATSSSEDLSETPTSTTTSSHFRSASVKERRTSAPIAPSKEVVHLSSRELSPGPGEPYTTGKRVLRSERPESRASVLQIRGEGNLYLVNSGAGDRVRVTIRFRSPLRHPAKIALLLDFIPIADLHPRALSLCMIHLSLHEPERSATQLMNATRMGDRREGAGGSGESPLLAGGRSVIGESLRAAGLARRREEGDDLFADAEAGRRSRLSSEVGARPLGNRAEARSGSRLSERLTTADRSPLEPRTPANPTHAFTQRNVQSVQAERPSTSMAAYREEPRTAPPLLRTYKSAYQIPETDWHARTAEEPTRPPSEARNVYPISSVASSERNASTLGRRFTATPLNLASAASAASPDAAPEHTRLMLDSLGMFESQLSRLPSMGSTTTLTIPELFRSAQNIVHATNALNGLLRSGTAHALEEQIDAELGEDGRAIDLVGLWRDVGAEYRESVRVSDELVRTMTSFLLGVGKVLRETMADKPHNRTISLDETTTRRATPDLFGGGRTSEGKLSSDGGSSRLDGNRRWEGSSGEMGKTTTSFTSLESSSASLQSSLRPSIRSKARAEVEEGIKVPEPLSEITAASRKQVRLSLVAPRRLESLQDLRDSQVRESAPTMQTSYSGDSRPPVDSSLTSISATHQQGTLPRRANTLATPPPLPTLLSESLLSRRASTKAPSVNRRPKISSTSTATVRATNSIFPAIVSSGEPTTAVNTTQASPERPSVAGARAAGTAHRTFSRSSGAALAGLQQQMEMDGRKRTISANSTLESDAPQIRSGSDGDERADSRTRTSLDSSNSRTFTTRTGRDRRGTVTGLFTRT</sequence>
<feature type="compositionally biased region" description="Polar residues" evidence="1">
    <location>
        <begin position="524"/>
        <end position="534"/>
    </location>
</feature>
<evidence type="ECO:0000313" key="3">
    <source>
        <dbReference type="Proteomes" id="UP000308199"/>
    </source>
</evidence>
<feature type="region of interest" description="Disordered" evidence="1">
    <location>
        <begin position="1"/>
        <end position="112"/>
    </location>
</feature>
<name>A0A4S4L6Y0_9AGAM</name>
<gene>
    <name evidence="2" type="ORF">EW145_g3626</name>
</gene>
<evidence type="ECO:0000313" key="2">
    <source>
        <dbReference type="EMBL" id="THH07087.1"/>
    </source>
</evidence>
<feature type="compositionally biased region" description="Basic and acidic residues" evidence="1">
    <location>
        <begin position="975"/>
        <end position="987"/>
    </location>
</feature>
<comment type="caution">
    <text evidence="2">The sequence shown here is derived from an EMBL/GenBank/DDBJ whole genome shotgun (WGS) entry which is preliminary data.</text>
</comment>
<dbReference type="AlphaFoldDB" id="A0A4S4L6Y0"/>
<feature type="compositionally biased region" description="Low complexity" evidence="1">
    <location>
        <begin position="857"/>
        <end position="867"/>
    </location>
</feature>
<feature type="compositionally biased region" description="Basic and acidic residues" evidence="1">
    <location>
        <begin position="424"/>
        <end position="444"/>
    </location>
</feature>
<feature type="compositionally biased region" description="Polar residues" evidence="1">
    <location>
        <begin position="450"/>
        <end position="473"/>
    </location>
</feature>
<dbReference type="EMBL" id="SGPK01000160">
    <property type="protein sequence ID" value="THH07087.1"/>
    <property type="molecule type" value="Genomic_DNA"/>
</dbReference>
<accession>A0A4S4L6Y0</accession>
<feature type="region of interest" description="Disordered" evidence="1">
    <location>
        <begin position="500"/>
        <end position="534"/>
    </location>
</feature>
<reference evidence="2 3" key="1">
    <citation type="submission" date="2019-02" db="EMBL/GenBank/DDBJ databases">
        <title>Genome sequencing of the rare red list fungi Phellinidium pouzarii.</title>
        <authorList>
            <person name="Buettner E."/>
            <person name="Kellner H."/>
        </authorList>
    </citation>
    <scope>NUCLEOTIDE SEQUENCE [LARGE SCALE GENOMIC DNA]</scope>
    <source>
        <strain evidence="2 3">DSM 108285</strain>
    </source>
</reference>
<feature type="compositionally biased region" description="Polar residues" evidence="1">
    <location>
        <begin position="46"/>
        <end position="64"/>
    </location>
</feature>
<feature type="region of interest" description="Disordered" evidence="1">
    <location>
        <begin position="400"/>
        <end position="479"/>
    </location>
</feature>
<dbReference type="Proteomes" id="UP000308199">
    <property type="component" value="Unassembled WGS sequence"/>
</dbReference>
<feature type="region of interest" description="Disordered" evidence="1">
    <location>
        <begin position="953"/>
        <end position="1016"/>
    </location>
</feature>
<feature type="region of interest" description="Disordered" evidence="1">
    <location>
        <begin position="801"/>
        <end position="886"/>
    </location>
</feature>
<feature type="compositionally biased region" description="Acidic residues" evidence="1">
    <location>
        <begin position="90"/>
        <end position="101"/>
    </location>
</feature>
<keyword evidence="3" id="KW-1185">Reference proteome</keyword>
<evidence type="ECO:0000256" key="1">
    <source>
        <dbReference type="SAM" id="MobiDB-lite"/>
    </source>
</evidence>
<feature type="compositionally biased region" description="Polar residues" evidence="1">
    <location>
        <begin position="828"/>
        <end position="841"/>
    </location>
</feature>
<feature type="compositionally biased region" description="Low complexity" evidence="1">
    <location>
        <begin position="76"/>
        <end position="87"/>
    </location>
</feature>
<organism evidence="2 3">
    <name type="scientific">Phellinidium pouzarii</name>
    <dbReference type="NCBI Taxonomy" id="167371"/>
    <lineage>
        <taxon>Eukaryota</taxon>
        <taxon>Fungi</taxon>
        <taxon>Dikarya</taxon>
        <taxon>Basidiomycota</taxon>
        <taxon>Agaricomycotina</taxon>
        <taxon>Agaricomycetes</taxon>
        <taxon>Hymenochaetales</taxon>
        <taxon>Hymenochaetaceae</taxon>
        <taxon>Phellinidium</taxon>
    </lineage>
</organism>
<feature type="compositionally biased region" description="Low complexity" evidence="1">
    <location>
        <begin position="206"/>
        <end position="228"/>
    </location>
</feature>
<feature type="compositionally biased region" description="Basic and acidic residues" evidence="1">
    <location>
        <begin position="500"/>
        <end position="510"/>
    </location>
</feature>
<feature type="region of interest" description="Disordered" evidence="1">
    <location>
        <begin position="144"/>
        <end position="276"/>
    </location>
</feature>